<sequence length="103" mass="11305">MPTSRTSSDRSGSIGSYDSPNGHAYKTSLSKQADPNSALNEAQPMASLSSGDSMTGMSLRGVQHRDREGNVITEPDLANPTRYRFERPLDTIRAHEAAIDRRR</sequence>
<name>A0A2I1CR77_ASPC2</name>
<evidence type="ECO:0000313" key="3">
    <source>
        <dbReference type="Proteomes" id="UP000234254"/>
    </source>
</evidence>
<dbReference type="EMBL" id="MSFM01000016">
    <property type="protein sequence ID" value="PKY00136.1"/>
    <property type="molecule type" value="Genomic_DNA"/>
</dbReference>
<dbReference type="OrthoDB" id="5330253at2759"/>
<dbReference type="Pfam" id="PF10295">
    <property type="entry name" value="DUF2406"/>
    <property type="match status" value="1"/>
</dbReference>
<dbReference type="VEuPathDB" id="FungiDB:P168DRAFT_322586"/>
<evidence type="ECO:0000313" key="2">
    <source>
        <dbReference type="EMBL" id="PKY00136.1"/>
    </source>
</evidence>
<feature type="compositionally biased region" description="Polar residues" evidence="1">
    <location>
        <begin position="1"/>
        <end position="19"/>
    </location>
</feature>
<feature type="region of interest" description="Disordered" evidence="1">
    <location>
        <begin position="1"/>
        <end position="79"/>
    </location>
</feature>
<reference evidence="2" key="1">
    <citation type="submission" date="2016-12" db="EMBL/GenBank/DDBJ databases">
        <title>The genomes of Aspergillus section Nigri reveals drivers in fungal speciation.</title>
        <authorList>
            <consortium name="DOE Joint Genome Institute"/>
            <person name="Vesth T.C."/>
            <person name="Nybo J."/>
            <person name="Theobald S."/>
            <person name="Brandl J."/>
            <person name="Frisvad J.C."/>
            <person name="Nielsen K.F."/>
            <person name="Lyhne E.K."/>
            <person name="Kogle M.E."/>
            <person name="Kuo A."/>
            <person name="Riley R."/>
            <person name="Clum A."/>
            <person name="Nolan M."/>
            <person name="Lipzen A."/>
            <person name="Salamov A."/>
            <person name="Henrissat B."/>
            <person name="Wiebenga A."/>
            <person name="De vries R.P."/>
            <person name="Grigoriev I.V."/>
            <person name="Mortensen U.H."/>
            <person name="Andersen M.R."/>
            <person name="Baker S.E."/>
        </authorList>
    </citation>
    <scope>NUCLEOTIDE SEQUENCE</scope>
    <source>
        <strain evidence="2">IBT 28561</strain>
    </source>
</reference>
<dbReference type="InterPro" id="IPR018809">
    <property type="entry name" value="DUF2406"/>
</dbReference>
<dbReference type="Proteomes" id="UP000234254">
    <property type="component" value="Unassembled WGS sequence"/>
</dbReference>
<dbReference type="GeneID" id="36548113"/>
<gene>
    <name evidence="2" type="ORF">P168DRAFT_322586</name>
</gene>
<organism evidence="2 3">
    <name type="scientific">Aspergillus campestris (strain IBT 28561)</name>
    <dbReference type="NCBI Taxonomy" id="1392248"/>
    <lineage>
        <taxon>Eukaryota</taxon>
        <taxon>Fungi</taxon>
        <taxon>Dikarya</taxon>
        <taxon>Ascomycota</taxon>
        <taxon>Pezizomycotina</taxon>
        <taxon>Eurotiomycetes</taxon>
        <taxon>Eurotiomycetidae</taxon>
        <taxon>Eurotiales</taxon>
        <taxon>Aspergillaceae</taxon>
        <taxon>Aspergillus</taxon>
        <taxon>Aspergillus subgen. Circumdati</taxon>
    </lineage>
</organism>
<proteinExistence type="predicted"/>
<dbReference type="AlphaFoldDB" id="A0A2I1CR77"/>
<evidence type="ECO:0000256" key="1">
    <source>
        <dbReference type="SAM" id="MobiDB-lite"/>
    </source>
</evidence>
<dbReference type="PANTHER" id="PTHR28186:SF1">
    <property type="entry name" value="MEIOTICALLY UP-REGULATED GENE 9 PROTEIN"/>
    <property type="match status" value="1"/>
</dbReference>
<comment type="caution">
    <text evidence="2">The sequence shown here is derived from an EMBL/GenBank/DDBJ whole genome shotgun (WGS) entry which is preliminary data.</text>
</comment>
<feature type="compositionally biased region" description="Polar residues" evidence="1">
    <location>
        <begin position="27"/>
        <end position="56"/>
    </location>
</feature>
<protein>
    <submittedName>
        <fullName evidence="2">Uncharacterized protein</fullName>
    </submittedName>
</protein>
<dbReference type="RefSeq" id="XP_024688730.1">
    <property type="nucleotide sequence ID" value="XM_024840589.1"/>
</dbReference>
<keyword evidence="3" id="KW-1185">Reference proteome</keyword>
<accession>A0A2I1CR77</accession>
<dbReference type="PANTHER" id="PTHR28186">
    <property type="entry name" value="MEIOTICALLY UP-REGULATED GENE 9 PROTEIN"/>
    <property type="match status" value="1"/>
</dbReference>